<feature type="domain" description="Gfo/Idh/MocA-like oxidoreductase N-terminal" evidence="1">
    <location>
        <begin position="37"/>
        <end position="154"/>
    </location>
</feature>
<dbReference type="Gene3D" id="3.40.50.720">
    <property type="entry name" value="NAD(P)-binding Rossmann-like Domain"/>
    <property type="match status" value="1"/>
</dbReference>
<keyword evidence="3" id="KW-0378">Hydrolase</keyword>
<dbReference type="Proteomes" id="UP000318437">
    <property type="component" value="Unassembled WGS sequence"/>
</dbReference>
<dbReference type="AlphaFoldDB" id="A0A5C6D1Z5"/>
<dbReference type="GO" id="GO:0016798">
    <property type="term" value="F:hydrolase activity, acting on glycosyl bonds"/>
    <property type="evidence" value="ECO:0007669"/>
    <property type="project" value="UniProtKB-KW"/>
</dbReference>
<reference evidence="3 4" key="1">
    <citation type="submission" date="2019-02" db="EMBL/GenBank/DDBJ databases">
        <title>Deep-cultivation of Planctomycetes and their phenomic and genomic characterization uncovers novel biology.</title>
        <authorList>
            <person name="Wiegand S."/>
            <person name="Jogler M."/>
            <person name="Boedeker C."/>
            <person name="Pinto D."/>
            <person name="Vollmers J."/>
            <person name="Rivas-Marin E."/>
            <person name="Kohn T."/>
            <person name="Peeters S.H."/>
            <person name="Heuer A."/>
            <person name="Rast P."/>
            <person name="Oberbeckmann S."/>
            <person name="Bunk B."/>
            <person name="Jeske O."/>
            <person name="Meyerdierks A."/>
            <person name="Storesund J.E."/>
            <person name="Kallscheuer N."/>
            <person name="Luecker S."/>
            <person name="Lage O.M."/>
            <person name="Pohl T."/>
            <person name="Merkel B.J."/>
            <person name="Hornburger P."/>
            <person name="Mueller R.-W."/>
            <person name="Bruemmer F."/>
            <person name="Labrenz M."/>
            <person name="Spormann A.M."/>
            <person name="Op Den Camp H."/>
            <person name="Overmann J."/>
            <person name="Amann R."/>
            <person name="Jetten M.S.M."/>
            <person name="Mascher T."/>
            <person name="Medema M.H."/>
            <person name="Devos D.P."/>
            <person name="Kaster A.-K."/>
            <person name="Ovreas L."/>
            <person name="Rohde M."/>
            <person name="Galperin M.Y."/>
            <person name="Jogler C."/>
        </authorList>
    </citation>
    <scope>NUCLEOTIDE SEQUENCE [LARGE SCALE GENOMIC DNA]</scope>
    <source>
        <strain evidence="3 4">Pla144</strain>
    </source>
</reference>
<accession>A0A5C6D1Z5</accession>
<keyword evidence="3" id="KW-0326">Glycosidase</keyword>
<dbReference type="PANTHER" id="PTHR43818">
    <property type="entry name" value="BCDNA.GH03377"/>
    <property type="match status" value="1"/>
</dbReference>
<name>A0A5C6D1Z5_9BACT</name>
<dbReference type="InterPro" id="IPR006311">
    <property type="entry name" value="TAT_signal"/>
</dbReference>
<dbReference type="InterPro" id="IPR000683">
    <property type="entry name" value="Gfo/Idh/MocA-like_OxRdtase_N"/>
</dbReference>
<dbReference type="Gene3D" id="3.30.360.10">
    <property type="entry name" value="Dihydrodipicolinate Reductase, domain 2"/>
    <property type="match status" value="1"/>
</dbReference>
<dbReference type="EC" id="3.2.1.-" evidence="3"/>
<dbReference type="RefSeq" id="WP_146447825.1">
    <property type="nucleotide sequence ID" value="NZ_SJPS01000001.1"/>
</dbReference>
<proteinExistence type="predicted"/>
<evidence type="ECO:0000313" key="3">
    <source>
        <dbReference type="EMBL" id="TWU29864.1"/>
    </source>
</evidence>
<evidence type="ECO:0000259" key="2">
    <source>
        <dbReference type="Pfam" id="PF19051"/>
    </source>
</evidence>
<dbReference type="SUPFAM" id="SSF55347">
    <property type="entry name" value="Glyceraldehyde-3-phosphate dehydrogenase-like, C-terminal domain"/>
    <property type="match status" value="1"/>
</dbReference>
<comment type="caution">
    <text evidence="3">The sequence shown here is derived from an EMBL/GenBank/DDBJ whole genome shotgun (WGS) entry which is preliminary data.</text>
</comment>
<feature type="domain" description="Gfo/Idh/MocA-like oxidoreductase bacterial type C-terminal" evidence="2">
    <location>
        <begin position="200"/>
        <end position="259"/>
    </location>
</feature>
<dbReference type="SUPFAM" id="SSF51735">
    <property type="entry name" value="NAD(P)-binding Rossmann-fold domains"/>
    <property type="match status" value="1"/>
</dbReference>
<dbReference type="PROSITE" id="PS51318">
    <property type="entry name" value="TAT"/>
    <property type="match status" value="1"/>
</dbReference>
<keyword evidence="4" id="KW-1185">Reference proteome</keyword>
<dbReference type="OrthoDB" id="9788246at2"/>
<dbReference type="Pfam" id="PF19051">
    <property type="entry name" value="GFO_IDH_MocA_C2"/>
    <property type="match status" value="1"/>
</dbReference>
<evidence type="ECO:0000259" key="1">
    <source>
        <dbReference type="Pfam" id="PF01408"/>
    </source>
</evidence>
<dbReference type="GO" id="GO:0000166">
    <property type="term" value="F:nucleotide binding"/>
    <property type="evidence" value="ECO:0007669"/>
    <property type="project" value="InterPro"/>
</dbReference>
<dbReference type="EMBL" id="SJPS01000001">
    <property type="protein sequence ID" value="TWU29864.1"/>
    <property type="molecule type" value="Genomic_DNA"/>
</dbReference>
<evidence type="ECO:0000313" key="4">
    <source>
        <dbReference type="Proteomes" id="UP000318437"/>
    </source>
</evidence>
<sequence>MRTTTRRYFLQQGALVGGALALGSRALGATSANEQVNLGIVGLGWRGGQLIDAFGQVPGVKIAAICDPDSALVDEWSAKVPDAQTFSDLRGLLDLAELDAVAIATCNHWHCLAALWAMEAGKHVYVEKPLCNAHWEGVQVVNATDKYQKICQIGTQQRSAPMQAEIKQILHEDKLLGPIEWVRVNRYGVRASIGKRDTPLAPPATLDYNVWLGPAADQPIYRDNWHYDWHWDWNTGAGEMGNWGVHLLDDVRNNVFRDSVAFPQRVVAAGGRFGWHDAGNTPNVHFALLDTGTIPVVIALTNLPEKAGSESSPKCPGPGSGYIAYCEGGRLEGQRGSAKVFDAEGKLIKDIESPDGMVLHQKNFIDAVRNHSPGSLNAPVKEGHHSTAWCNMANYAYRAAQESAASGPTNPTKAIERLGAGAGLTASAATILEQLSRVAANNEPGTSVEEFSLGPVLTFDGESEQFTGAHAETANQYLRTMGRGEFMVKEV</sequence>
<dbReference type="InterPro" id="IPR043906">
    <property type="entry name" value="Gfo/Idh/MocA_OxRdtase_bact_C"/>
</dbReference>
<gene>
    <name evidence="3" type="ORF">Pla144_06440</name>
</gene>
<protein>
    <submittedName>
        <fullName evidence="3">Glycosyl hydrolase</fullName>
        <ecNumber evidence="3">3.2.1.-</ecNumber>
    </submittedName>
</protein>
<dbReference type="InterPro" id="IPR050463">
    <property type="entry name" value="Gfo/Idh/MocA_oxidrdct_glycsds"/>
</dbReference>
<dbReference type="Pfam" id="PF01408">
    <property type="entry name" value="GFO_IDH_MocA"/>
    <property type="match status" value="1"/>
</dbReference>
<dbReference type="PANTHER" id="PTHR43818:SF5">
    <property type="entry name" value="OXIDOREDUCTASE FAMILY PROTEIN"/>
    <property type="match status" value="1"/>
</dbReference>
<organism evidence="3 4">
    <name type="scientific">Bythopirellula polymerisocia</name>
    <dbReference type="NCBI Taxonomy" id="2528003"/>
    <lineage>
        <taxon>Bacteria</taxon>
        <taxon>Pseudomonadati</taxon>
        <taxon>Planctomycetota</taxon>
        <taxon>Planctomycetia</taxon>
        <taxon>Pirellulales</taxon>
        <taxon>Lacipirellulaceae</taxon>
        <taxon>Bythopirellula</taxon>
    </lineage>
</organism>
<dbReference type="InterPro" id="IPR036291">
    <property type="entry name" value="NAD(P)-bd_dom_sf"/>
</dbReference>